<feature type="non-terminal residue" evidence="1">
    <location>
        <position position="1"/>
    </location>
</feature>
<keyword evidence="2" id="KW-1185">Reference proteome</keyword>
<protein>
    <submittedName>
        <fullName evidence="1">Uncharacterized protein</fullName>
    </submittedName>
</protein>
<gene>
    <name evidence="1" type="ORF">AK812_SmicGene48614</name>
</gene>
<dbReference type="OrthoDB" id="10250769at2759"/>
<organism evidence="1 2">
    <name type="scientific">Symbiodinium microadriaticum</name>
    <name type="common">Dinoflagellate</name>
    <name type="synonym">Zooxanthella microadriatica</name>
    <dbReference type="NCBI Taxonomy" id="2951"/>
    <lineage>
        <taxon>Eukaryota</taxon>
        <taxon>Sar</taxon>
        <taxon>Alveolata</taxon>
        <taxon>Dinophyceae</taxon>
        <taxon>Suessiales</taxon>
        <taxon>Symbiodiniaceae</taxon>
        <taxon>Symbiodinium</taxon>
    </lineage>
</organism>
<comment type="caution">
    <text evidence="1">The sequence shown here is derived from an EMBL/GenBank/DDBJ whole genome shotgun (WGS) entry which is preliminary data.</text>
</comment>
<accession>A0A1Q9AG29</accession>
<name>A0A1Q9AG29_SYMMI</name>
<evidence type="ECO:0000313" key="2">
    <source>
        <dbReference type="Proteomes" id="UP000186817"/>
    </source>
</evidence>
<dbReference type="Proteomes" id="UP000186817">
    <property type="component" value="Unassembled WGS sequence"/>
</dbReference>
<reference evidence="1 2" key="1">
    <citation type="submission" date="2016-02" db="EMBL/GenBank/DDBJ databases">
        <title>Genome analysis of coral dinoflagellate symbionts highlights evolutionary adaptations to a symbiotic lifestyle.</title>
        <authorList>
            <person name="Aranda M."/>
            <person name="Li Y."/>
            <person name="Liew Y.J."/>
            <person name="Baumgarten S."/>
            <person name="Simakov O."/>
            <person name="Wilson M."/>
            <person name="Piel J."/>
            <person name="Ashoor H."/>
            <person name="Bougouffa S."/>
            <person name="Bajic V.B."/>
            <person name="Ryu T."/>
            <person name="Ravasi T."/>
            <person name="Bayer T."/>
            <person name="Micklem G."/>
            <person name="Kim H."/>
            <person name="Bhak J."/>
            <person name="Lajeunesse T.C."/>
            <person name="Voolstra C.R."/>
        </authorList>
    </citation>
    <scope>NUCLEOTIDE SEQUENCE [LARGE SCALE GENOMIC DNA]</scope>
    <source>
        <strain evidence="1 2">CCMP2467</strain>
    </source>
</reference>
<feature type="non-terminal residue" evidence="1">
    <location>
        <position position="60"/>
    </location>
</feature>
<sequence length="60" mass="6934">VPIVFALRLSQAIGRFSAYHLQTRAQERLPAELGQQVIFTNEGLDRLMTRITELHQEIKE</sequence>
<proteinExistence type="predicted"/>
<evidence type="ECO:0000313" key="1">
    <source>
        <dbReference type="EMBL" id="OLP53939.1"/>
    </source>
</evidence>
<dbReference type="EMBL" id="LSRX01008397">
    <property type="protein sequence ID" value="OLP53939.1"/>
    <property type="molecule type" value="Genomic_DNA"/>
</dbReference>
<dbReference type="AlphaFoldDB" id="A0A1Q9AG29"/>